<dbReference type="RefSeq" id="WP_015023727.1">
    <property type="nucleotide sequence ID" value="NC_018721.1"/>
</dbReference>
<evidence type="ECO:0000313" key="2">
    <source>
        <dbReference type="Proteomes" id="UP000008514"/>
    </source>
</evidence>
<dbReference type="AlphaFoldDB" id="K4IGD0"/>
<reference evidence="1" key="1">
    <citation type="submission" date="2006-03" db="EMBL/GenBank/DDBJ databases">
        <authorList>
            <person name="Bowman J."/>
            <person name="Ferriera S."/>
            <person name="Johnson J."/>
            <person name="Kravitz S."/>
            <person name="Halpern A."/>
            <person name="Remington K."/>
            <person name="Beeson K."/>
            <person name="Tran B."/>
            <person name="Rogers Y.-H."/>
            <person name="Friedman R."/>
            <person name="Venter J.C."/>
        </authorList>
    </citation>
    <scope>NUCLEOTIDE SEQUENCE [LARGE SCALE GENOMIC DNA]</scope>
    <source>
        <strain evidence="1">ATCC 700755</strain>
    </source>
</reference>
<name>K4IGD0_PSYTT</name>
<sequence>MKKQILTILFVMIGFSVFSQNSTWLFDKKVKTVNFLGDGIDKYDRKNKELLTDPTSECNSIPVKIDTVQIKNSNITEFQYKSRDFFTKFFNTKSIRITDVKMYNPIEYTLDYNTVKNMPRNEYFVYSGQSADSLEFKFSFARKTEVDIDETLNTITSILTTTGLDMSMATEFIPLFDESRIESLDSLIYKYIIKDPNALFRVQVIKKKNTKFDPSGDDYRLYFPSLTSSKINIKDTQVLKFATPMAITQKEKPRFGWYKLGKTSNNAYNLKLDKEKNGELRLGVEFIDGTVKNTYFRPKMNGEKRYWQETILVNTFRTGRVRKLVYVSIFAEQISTDEVKVTNKITTNGIESKVSYMSYPEIKLKYLK</sequence>
<evidence type="ECO:0000313" key="1">
    <source>
        <dbReference type="EMBL" id="AFU68121.1"/>
    </source>
</evidence>
<accession>K4IGD0</accession>
<protein>
    <submittedName>
        <fullName evidence="1">Uncharacterized protein</fullName>
    </submittedName>
</protein>
<gene>
    <name evidence="1" type="ordered locus">P700755_001165</name>
</gene>
<dbReference type="HOGENOM" id="CLU_752001_0_0_10"/>
<organism evidence="1 2">
    <name type="scientific">Psychroflexus torquis (strain ATCC 700755 / CIP 106069 / ACAM 623)</name>
    <dbReference type="NCBI Taxonomy" id="313595"/>
    <lineage>
        <taxon>Bacteria</taxon>
        <taxon>Pseudomonadati</taxon>
        <taxon>Bacteroidota</taxon>
        <taxon>Flavobacteriia</taxon>
        <taxon>Flavobacteriales</taxon>
        <taxon>Flavobacteriaceae</taxon>
        <taxon>Psychroflexus</taxon>
    </lineage>
</organism>
<reference evidence="1" key="2">
    <citation type="submission" date="2012-09" db="EMBL/GenBank/DDBJ databases">
        <title>The complete sequence of Psychroflexus torquis an extreme psychrophile from sea-ice that is stimulated by light.</title>
        <authorList>
            <person name="Feng S."/>
            <person name="Powell S.M."/>
            <person name="Bowman J.P."/>
        </authorList>
    </citation>
    <scope>NUCLEOTIDE SEQUENCE [LARGE SCALE GENOMIC DNA]</scope>
    <source>
        <strain evidence="1">ATCC 700755</strain>
    </source>
</reference>
<keyword evidence="2" id="KW-1185">Reference proteome</keyword>
<dbReference type="Proteomes" id="UP000008514">
    <property type="component" value="Chromosome"/>
</dbReference>
<proteinExistence type="predicted"/>
<dbReference type="KEGG" id="ptq:P700755_001165"/>
<dbReference type="EMBL" id="CP003879">
    <property type="protein sequence ID" value="AFU68121.1"/>
    <property type="molecule type" value="Genomic_DNA"/>
</dbReference>